<dbReference type="EMBL" id="LR743508">
    <property type="protein sequence ID" value="CAA2110434.1"/>
    <property type="molecule type" value="Genomic_DNA"/>
</dbReference>
<gene>
    <name evidence="2" type="ORF">VVAX_06677</name>
</gene>
<evidence type="ECO:0000256" key="1">
    <source>
        <dbReference type="SAM" id="MobiDB-lite"/>
    </source>
</evidence>
<reference evidence="2" key="1">
    <citation type="submission" date="2019-12" db="EMBL/GenBank/DDBJ databases">
        <authorList>
            <person name="Cremers G."/>
        </authorList>
    </citation>
    <scope>NUCLEOTIDE SEQUENCE</scope>
    <source>
        <strain evidence="2">Vvax</strain>
    </source>
</reference>
<proteinExistence type="predicted"/>
<name>A0A679JWD0_VARPD</name>
<evidence type="ECO:0000313" key="2">
    <source>
        <dbReference type="EMBL" id="CAA2110434.1"/>
    </source>
</evidence>
<evidence type="ECO:0008006" key="3">
    <source>
        <dbReference type="Google" id="ProtNLM"/>
    </source>
</evidence>
<accession>A0A679JWD0</accession>
<protein>
    <recommendedName>
        <fullName evidence="3">Chemotaxis protein</fullName>
    </recommendedName>
</protein>
<feature type="compositionally biased region" description="Low complexity" evidence="1">
    <location>
        <begin position="21"/>
        <end position="35"/>
    </location>
</feature>
<dbReference type="RefSeq" id="WP_339094949.1">
    <property type="nucleotide sequence ID" value="NZ_LR743508.1"/>
</dbReference>
<organism evidence="2">
    <name type="scientific">Variovorax paradoxus</name>
    <dbReference type="NCBI Taxonomy" id="34073"/>
    <lineage>
        <taxon>Bacteria</taxon>
        <taxon>Pseudomonadati</taxon>
        <taxon>Pseudomonadota</taxon>
        <taxon>Betaproteobacteria</taxon>
        <taxon>Burkholderiales</taxon>
        <taxon>Comamonadaceae</taxon>
        <taxon>Variovorax</taxon>
    </lineage>
</organism>
<dbReference type="AlphaFoldDB" id="A0A679JWD0"/>
<sequence>MATSSILGGDHPPIEPKGTDVDSLGPSDSSDSGSDAAGTEDRPSAEGGLEEATNADILPDRVGVFPDSASEVFTSPDDPEAAEAAELAASGDEPEDEEND</sequence>
<feature type="region of interest" description="Disordered" evidence="1">
    <location>
        <begin position="1"/>
        <end position="100"/>
    </location>
</feature>